<protein>
    <recommendedName>
        <fullName evidence="1">DUF5641 domain-containing protein</fullName>
    </recommendedName>
</protein>
<proteinExistence type="predicted"/>
<evidence type="ECO:0000259" key="1">
    <source>
        <dbReference type="Pfam" id="PF18701"/>
    </source>
</evidence>
<organism evidence="2">
    <name type="scientific">Nothobranchius kadleci</name>
    <name type="common">African annual killifish</name>
    <dbReference type="NCBI Taxonomy" id="1051664"/>
    <lineage>
        <taxon>Eukaryota</taxon>
        <taxon>Metazoa</taxon>
        <taxon>Chordata</taxon>
        <taxon>Craniata</taxon>
        <taxon>Vertebrata</taxon>
        <taxon>Euteleostomi</taxon>
        <taxon>Actinopterygii</taxon>
        <taxon>Neopterygii</taxon>
        <taxon>Teleostei</taxon>
        <taxon>Neoteleostei</taxon>
        <taxon>Acanthomorphata</taxon>
        <taxon>Ovalentaria</taxon>
        <taxon>Atherinomorphae</taxon>
        <taxon>Cyprinodontiformes</taxon>
        <taxon>Nothobranchiidae</taxon>
        <taxon>Nothobranchius</taxon>
    </lineage>
</organism>
<reference evidence="2" key="1">
    <citation type="submission" date="2016-05" db="EMBL/GenBank/DDBJ databases">
        <authorList>
            <person name="Lavstsen T."/>
            <person name="Jespersen J.S."/>
        </authorList>
    </citation>
    <scope>NUCLEOTIDE SEQUENCE</scope>
    <source>
        <tissue evidence="2">Brain</tissue>
    </source>
</reference>
<dbReference type="InterPro" id="IPR040676">
    <property type="entry name" value="DUF5641"/>
</dbReference>
<dbReference type="PANTHER" id="PTHR47331">
    <property type="entry name" value="PHD-TYPE DOMAIN-CONTAINING PROTEIN"/>
    <property type="match status" value="1"/>
</dbReference>
<name>A0A1A8DVW7_NOTKA</name>
<dbReference type="Pfam" id="PF18701">
    <property type="entry name" value="DUF5641"/>
    <property type="match status" value="1"/>
</dbReference>
<dbReference type="EMBL" id="HAEA01009303">
    <property type="protein sequence ID" value="SBQ37783.1"/>
    <property type="molecule type" value="Transcribed_RNA"/>
</dbReference>
<evidence type="ECO:0000313" key="2">
    <source>
        <dbReference type="EMBL" id="SBQ37783.1"/>
    </source>
</evidence>
<sequence>MAPRDVISGRNEEPYAVRTDLGWSIVGGLSPCLYASSTVGQCFRVAVKEIPSVTPADAIRILESDFKDAKEDRKPVSQDDILFLDKMKNNIKRNSQGHYEMPLPFKERPTLPDNKQLAIMRLSHLKRKLLRDERYKEQYVKFMEEVIEKGDAEEVHDEGKEGEKCYIPHHGVYHAKKPDKLRIVFDCSAKYKRTSLNDHLLTGPDLMNNLNVKTINVLKKELGCADIEEYFWTDSKVILGYINNEARRFHTFVANRIQKIHLNTTQEQWRYVPTKKEKEKTKRRWRHIQYLVEQFWSRWRKEYLSNIALRQRWHTPKRNLQLGDIVMMKDEGLPRNEWRLARVVQATKNRDGLVRRE</sequence>
<dbReference type="PANTHER" id="PTHR47331:SF5">
    <property type="entry name" value="RIBONUCLEASE H"/>
    <property type="match status" value="1"/>
</dbReference>
<reference evidence="2" key="2">
    <citation type="submission" date="2016-06" db="EMBL/GenBank/DDBJ databases">
        <title>The genome of a short-lived fish provides insights into sex chromosome evolution and the genetic control of aging.</title>
        <authorList>
            <person name="Reichwald K."/>
            <person name="Felder M."/>
            <person name="Petzold A."/>
            <person name="Koch P."/>
            <person name="Groth M."/>
            <person name="Platzer M."/>
        </authorList>
    </citation>
    <scope>NUCLEOTIDE SEQUENCE</scope>
    <source>
        <tissue evidence="2">Brain</tissue>
    </source>
</reference>
<feature type="domain" description="DUF5641" evidence="1">
    <location>
        <begin position="283"/>
        <end position="355"/>
    </location>
</feature>
<dbReference type="AlphaFoldDB" id="A0A1A8DVW7"/>
<gene>
    <name evidence="2" type="primary">Nfu_g_1_025555</name>
</gene>
<accession>A0A1A8DVW7</accession>